<evidence type="ECO:0000313" key="9">
    <source>
        <dbReference type="EMBL" id="MDI6450452.1"/>
    </source>
</evidence>
<comment type="catalytic activity">
    <reaction evidence="6">
        <text>N(6)-[(R)-lipoyl]-L-lysyl-[glycine-cleavage complex H protein] + glycine + H(+) = N(6)-[(R)-S(8)-aminomethyldihydrolipoyl]-L-lysyl-[glycine-cleavage complex H protein] + CO2</text>
        <dbReference type="Rhea" id="RHEA:24304"/>
        <dbReference type="Rhea" id="RHEA-COMP:10494"/>
        <dbReference type="Rhea" id="RHEA-COMP:10495"/>
        <dbReference type="ChEBI" id="CHEBI:15378"/>
        <dbReference type="ChEBI" id="CHEBI:16526"/>
        <dbReference type="ChEBI" id="CHEBI:57305"/>
        <dbReference type="ChEBI" id="CHEBI:83099"/>
        <dbReference type="ChEBI" id="CHEBI:83143"/>
        <dbReference type="EC" id="1.4.4.2"/>
    </reaction>
</comment>
<keyword evidence="4" id="KW-0663">Pyridoxal phosphate</keyword>
<dbReference type="Gene3D" id="6.20.440.10">
    <property type="match status" value="1"/>
</dbReference>
<dbReference type="PANTHER" id="PTHR11773">
    <property type="entry name" value="GLYCINE DEHYDROGENASE, DECARBOXYLATING"/>
    <property type="match status" value="1"/>
</dbReference>
<evidence type="ECO:0000256" key="3">
    <source>
        <dbReference type="ARBA" id="ARBA00012134"/>
    </source>
</evidence>
<feature type="domain" description="Glycine dehydrogenase C-terminal" evidence="8">
    <location>
        <begin position="351"/>
        <end position="449"/>
    </location>
</feature>
<dbReference type="GO" id="GO:0016594">
    <property type="term" value="F:glycine binding"/>
    <property type="evidence" value="ECO:0007669"/>
    <property type="project" value="TreeGrafter"/>
</dbReference>
<dbReference type="GO" id="GO:0005829">
    <property type="term" value="C:cytosol"/>
    <property type="evidence" value="ECO:0007669"/>
    <property type="project" value="TreeGrafter"/>
</dbReference>
<accession>A0AAW6TY52</accession>
<dbReference type="GO" id="GO:0019464">
    <property type="term" value="P:glycine decarboxylation via glycine cleavage system"/>
    <property type="evidence" value="ECO:0007669"/>
    <property type="project" value="TreeGrafter"/>
</dbReference>
<dbReference type="RefSeq" id="WP_349245863.1">
    <property type="nucleotide sequence ID" value="NZ_JASCXX010000020.1"/>
</dbReference>
<dbReference type="Pfam" id="PF02347">
    <property type="entry name" value="GDC-P"/>
    <property type="match status" value="1"/>
</dbReference>
<dbReference type="NCBIfam" id="NF003346">
    <property type="entry name" value="PRK04366.1"/>
    <property type="match status" value="1"/>
</dbReference>
<dbReference type="Gene3D" id="3.90.1150.10">
    <property type="entry name" value="Aspartate Aminotransferase, domain 1"/>
    <property type="match status" value="1"/>
</dbReference>
<reference evidence="9" key="1">
    <citation type="submission" date="2023-05" db="EMBL/GenBank/DDBJ databases">
        <title>Anaerotaeda fermentans gen. nov., sp. nov., a novel anaerobic planctomycete of the new family within the order Sedimentisphaerales isolated from Taman Peninsula, Russia.</title>
        <authorList>
            <person name="Khomyakova M.A."/>
            <person name="Merkel A.Y."/>
            <person name="Slobodkin A.I."/>
        </authorList>
    </citation>
    <scope>NUCLEOTIDE SEQUENCE</scope>
    <source>
        <strain evidence="9">M17dextr</strain>
    </source>
</reference>
<dbReference type="SUPFAM" id="SSF53383">
    <property type="entry name" value="PLP-dependent transferases"/>
    <property type="match status" value="1"/>
</dbReference>
<dbReference type="Proteomes" id="UP001431776">
    <property type="component" value="Unassembled WGS sequence"/>
</dbReference>
<dbReference type="GO" id="GO:0004375">
    <property type="term" value="F:glycine dehydrogenase (decarboxylating) activity"/>
    <property type="evidence" value="ECO:0007669"/>
    <property type="project" value="UniProtKB-EC"/>
</dbReference>
<proteinExistence type="predicted"/>
<dbReference type="InterPro" id="IPR049315">
    <property type="entry name" value="GDC-P_N"/>
</dbReference>
<keyword evidence="10" id="KW-1185">Reference proteome</keyword>
<evidence type="ECO:0000256" key="4">
    <source>
        <dbReference type="ARBA" id="ARBA00022898"/>
    </source>
</evidence>
<keyword evidence="5 9" id="KW-0560">Oxidoreductase</keyword>
<dbReference type="InterPro" id="IPR015424">
    <property type="entry name" value="PyrdxlP-dep_Trfase"/>
</dbReference>
<dbReference type="Pfam" id="PF21478">
    <property type="entry name" value="GcvP2_C"/>
    <property type="match status" value="1"/>
</dbReference>
<comment type="function">
    <text evidence="2">The glycine cleavage system catalyzes the degradation of glycine. The P protein binds the alpha-amino group of glycine through its pyridoxal phosphate cofactor; CO(2) is released and the remaining methylamine moiety is then transferred to the lipoamide cofactor of the H protein.</text>
</comment>
<feature type="domain" description="Glycine cleavage system P-protein N-terminal" evidence="7">
    <location>
        <begin position="21"/>
        <end position="301"/>
    </location>
</feature>
<evidence type="ECO:0000259" key="7">
    <source>
        <dbReference type="Pfam" id="PF02347"/>
    </source>
</evidence>
<dbReference type="AlphaFoldDB" id="A0AAW6TY52"/>
<evidence type="ECO:0000256" key="2">
    <source>
        <dbReference type="ARBA" id="ARBA00003788"/>
    </source>
</evidence>
<evidence type="ECO:0000256" key="6">
    <source>
        <dbReference type="ARBA" id="ARBA00049026"/>
    </source>
</evidence>
<name>A0AAW6TY52_9BACT</name>
<evidence type="ECO:0000256" key="1">
    <source>
        <dbReference type="ARBA" id="ARBA00001933"/>
    </source>
</evidence>
<dbReference type="FunFam" id="3.90.1150.10:FF:000014">
    <property type="entry name" value="Probable glycine dehydrogenase (decarboxylating) subunit 2"/>
    <property type="match status" value="1"/>
</dbReference>
<dbReference type="EMBL" id="JASCXX010000020">
    <property type="protein sequence ID" value="MDI6450452.1"/>
    <property type="molecule type" value="Genomic_DNA"/>
</dbReference>
<evidence type="ECO:0000259" key="8">
    <source>
        <dbReference type="Pfam" id="PF21478"/>
    </source>
</evidence>
<organism evidence="9 10">
    <name type="scientific">Anaerobaca lacustris</name>
    <dbReference type="NCBI Taxonomy" id="3044600"/>
    <lineage>
        <taxon>Bacteria</taxon>
        <taxon>Pseudomonadati</taxon>
        <taxon>Planctomycetota</taxon>
        <taxon>Phycisphaerae</taxon>
        <taxon>Sedimentisphaerales</taxon>
        <taxon>Anaerobacaceae</taxon>
        <taxon>Anaerobaca</taxon>
    </lineage>
</organism>
<dbReference type="GO" id="GO:0030170">
    <property type="term" value="F:pyridoxal phosphate binding"/>
    <property type="evidence" value="ECO:0007669"/>
    <property type="project" value="TreeGrafter"/>
</dbReference>
<dbReference type="Gene3D" id="3.40.640.10">
    <property type="entry name" value="Type I PLP-dependent aspartate aminotransferase-like (Major domain)"/>
    <property type="match status" value="1"/>
</dbReference>
<comment type="cofactor">
    <cofactor evidence="1">
        <name>pyridoxal 5'-phosphate</name>
        <dbReference type="ChEBI" id="CHEBI:597326"/>
    </cofactor>
</comment>
<gene>
    <name evidence="9" type="primary">gcvPB</name>
    <name evidence="9" type="ORF">QJ522_15430</name>
</gene>
<dbReference type="EC" id="1.4.4.2" evidence="3"/>
<evidence type="ECO:0000256" key="5">
    <source>
        <dbReference type="ARBA" id="ARBA00023002"/>
    </source>
</evidence>
<dbReference type="InterPro" id="IPR015421">
    <property type="entry name" value="PyrdxlP-dep_Trfase_major"/>
</dbReference>
<sequence>MKLLFEKSVPGRRGVCPGPSDVPTSVNIKDDLLRDSSAALPELSELDVVRHFTELSRRNFGVDTNFYPLGSCTMKYNPKVAERIATYPGFAHLHPLLPQLRMGGMLTQGALAILYEMDLLLREITGMAGFTMQPMAGAHGELTGMMIMAAYHRDKGNKKTVLLAPDSAHGTNPASAAIAGYRVVSIPSDADGVMDLKALKQAINDEVAGVMLTCPNTLGLFNPHIREICDLIHSVDGLAYYDGANLNAIVGKARPGDFGFDIVHLNLHKTFATPHGGGGPGAGPVGVRDHLAPFLPVSIVVKRADGTYALEYDRPKSIGYVAPFYGNFAIVLRAYVYILLLGKQGLAHVAENAVLNANYIRCKLKDYYAPAFDKLCKHECVFSTTETMAANGVHAIDIAKALIDRGFHPPTVYFPTIVKEAMMIEPTETESKETLDAFIAAMIEIAELAQKDPEALKAAPITTPVSRPNETAAAKNLNIACL</sequence>
<dbReference type="InterPro" id="IPR020581">
    <property type="entry name" value="GDC_P"/>
</dbReference>
<dbReference type="GO" id="GO:0005960">
    <property type="term" value="C:glycine cleavage complex"/>
    <property type="evidence" value="ECO:0007669"/>
    <property type="project" value="TreeGrafter"/>
</dbReference>
<dbReference type="InterPro" id="IPR015422">
    <property type="entry name" value="PyrdxlP-dep_Trfase_small"/>
</dbReference>
<protein>
    <recommendedName>
        <fullName evidence="3">glycine dehydrogenase (aminomethyl-transferring)</fullName>
        <ecNumber evidence="3">1.4.4.2</ecNumber>
    </recommendedName>
</protein>
<dbReference type="PANTHER" id="PTHR11773:SF1">
    <property type="entry name" value="GLYCINE DEHYDROGENASE (DECARBOXYLATING), MITOCHONDRIAL"/>
    <property type="match status" value="1"/>
</dbReference>
<comment type="caution">
    <text evidence="9">The sequence shown here is derived from an EMBL/GenBank/DDBJ whole genome shotgun (WGS) entry which is preliminary data.</text>
</comment>
<dbReference type="FunFam" id="3.40.640.10:FF:000224">
    <property type="entry name" value="Probable glycine dehydrogenase (decarboxylating) subunit 2"/>
    <property type="match status" value="1"/>
</dbReference>
<dbReference type="InterPro" id="IPR049316">
    <property type="entry name" value="GDC-P_C"/>
</dbReference>
<evidence type="ECO:0000313" key="10">
    <source>
        <dbReference type="Proteomes" id="UP001431776"/>
    </source>
</evidence>